<name>A0AAP0PQ00_9MAGN</name>
<proteinExistence type="predicted"/>
<sequence>MTRQVYSCDANLMNCKNVTCKRHRNLNNHPHIQVESDVGGFKIEGYHPGLEDFQSVLSTFTRYKSYDNFIPCTSEACAADPSSRSLAFHHNSFDFLYEAV</sequence>
<organism evidence="1 2">
    <name type="scientific">Stephania cephalantha</name>
    <dbReference type="NCBI Taxonomy" id="152367"/>
    <lineage>
        <taxon>Eukaryota</taxon>
        <taxon>Viridiplantae</taxon>
        <taxon>Streptophyta</taxon>
        <taxon>Embryophyta</taxon>
        <taxon>Tracheophyta</taxon>
        <taxon>Spermatophyta</taxon>
        <taxon>Magnoliopsida</taxon>
        <taxon>Ranunculales</taxon>
        <taxon>Menispermaceae</taxon>
        <taxon>Menispermoideae</taxon>
        <taxon>Cissampelideae</taxon>
        <taxon>Stephania</taxon>
    </lineage>
</organism>
<gene>
    <name evidence="1" type="ORF">Scep_007388</name>
</gene>
<evidence type="ECO:0000313" key="1">
    <source>
        <dbReference type="EMBL" id="KAK9148631.1"/>
    </source>
</evidence>
<dbReference type="EMBL" id="JBBNAG010000003">
    <property type="protein sequence ID" value="KAK9148631.1"/>
    <property type="molecule type" value="Genomic_DNA"/>
</dbReference>
<protein>
    <submittedName>
        <fullName evidence="1">Uncharacterized protein</fullName>
    </submittedName>
</protein>
<reference evidence="1 2" key="1">
    <citation type="submission" date="2024-01" db="EMBL/GenBank/DDBJ databases">
        <title>Genome assemblies of Stephania.</title>
        <authorList>
            <person name="Yang L."/>
        </authorList>
    </citation>
    <scope>NUCLEOTIDE SEQUENCE [LARGE SCALE GENOMIC DNA]</scope>
    <source>
        <strain evidence="1">JXDWG</strain>
        <tissue evidence="1">Leaf</tissue>
    </source>
</reference>
<keyword evidence="2" id="KW-1185">Reference proteome</keyword>
<evidence type="ECO:0000313" key="2">
    <source>
        <dbReference type="Proteomes" id="UP001419268"/>
    </source>
</evidence>
<comment type="caution">
    <text evidence="1">The sequence shown here is derived from an EMBL/GenBank/DDBJ whole genome shotgun (WGS) entry which is preliminary data.</text>
</comment>
<accession>A0AAP0PQ00</accession>
<dbReference type="AlphaFoldDB" id="A0AAP0PQ00"/>
<dbReference type="Proteomes" id="UP001419268">
    <property type="component" value="Unassembled WGS sequence"/>
</dbReference>